<evidence type="ECO:0000313" key="4">
    <source>
        <dbReference type="EMBL" id="MCW1930916.1"/>
    </source>
</evidence>
<protein>
    <submittedName>
        <fullName evidence="4">AMP-binding protein</fullName>
    </submittedName>
</protein>
<keyword evidence="5" id="KW-1185">Reference proteome</keyword>
<dbReference type="InterPro" id="IPR020845">
    <property type="entry name" value="AMP-binding_CS"/>
</dbReference>
<evidence type="ECO:0000259" key="2">
    <source>
        <dbReference type="Pfam" id="PF00501"/>
    </source>
</evidence>
<dbReference type="Pfam" id="PF13193">
    <property type="entry name" value="AMP-binding_C"/>
    <property type="match status" value="1"/>
</dbReference>
<dbReference type="InterPro" id="IPR042099">
    <property type="entry name" value="ANL_N_sf"/>
</dbReference>
<dbReference type="PROSITE" id="PS00455">
    <property type="entry name" value="AMP_BINDING"/>
    <property type="match status" value="1"/>
</dbReference>
<accession>A0ABT3GTP7</accession>
<dbReference type="InterPro" id="IPR025110">
    <property type="entry name" value="AMP-bd_C"/>
</dbReference>
<feature type="domain" description="AMP-binding enzyme C-terminal" evidence="3">
    <location>
        <begin position="382"/>
        <end position="457"/>
    </location>
</feature>
<evidence type="ECO:0000259" key="3">
    <source>
        <dbReference type="Pfam" id="PF13193"/>
    </source>
</evidence>
<dbReference type="PANTHER" id="PTHR43201:SF8">
    <property type="entry name" value="ACYL-COA SYNTHETASE FAMILY MEMBER 3"/>
    <property type="match status" value="1"/>
</dbReference>
<dbReference type="RefSeq" id="WP_264507625.1">
    <property type="nucleotide sequence ID" value="NZ_JAPDFL010000001.1"/>
</dbReference>
<dbReference type="InterPro" id="IPR045851">
    <property type="entry name" value="AMP-bd_C_sf"/>
</dbReference>
<dbReference type="SUPFAM" id="SSF56801">
    <property type="entry name" value="Acetyl-CoA synthetase-like"/>
    <property type="match status" value="1"/>
</dbReference>
<reference evidence="4 5" key="1">
    <citation type="submission" date="2022-10" db="EMBL/GenBank/DDBJ databases">
        <title>Pararhodobacter sp. nov., isolated from marine algae.</title>
        <authorList>
            <person name="Choi B.J."/>
            <person name="Kim J.M."/>
            <person name="Lee J.K."/>
            <person name="Choi D.G."/>
            <person name="Jeon C.O."/>
        </authorList>
    </citation>
    <scope>NUCLEOTIDE SEQUENCE [LARGE SCALE GENOMIC DNA]</scope>
    <source>
        <strain evidence="4 5">ZQ420</strain>
    </source>
</reference>
<sequence length="470" mass="49518">MALDDGTTHLTYHALDAATDRFARCLLGRGLRTGDRIGLALPKSTGQVVALLGALRAGIAVVPLDAAAAVPYVTDVIARTRPALILGDHPARHATPAVTWLPALADDAPESGLAAMGADQPVPAATEAIVLFTSGSTGRPKAVAHTHRTVLAGVQALRQAWGITASDRLLHILPMTHAHGLIIALMPLLIAGGRLDLRPRFDPADVVRRLPMATCFMGVPIHYAQLLDHPGFNAGAASGIRLFTSGSAPLPDDLRRSVEARTHKPLLERYGMTETLITTANAPDAFRPGSVGRVLPGADLRIRDLETGELVAPGGEGEVEVRGDFVFDGYQDDPSETALAFGPDGFFRTGDVGQLDAESFLTLSGRSKDVVIYAGLKIHPAEVEAALRQVEGVADACAFGIPHPRTGMSLLAAIVPKPGVALDPATVRLALVAALAPTKIPKRIHLVDALPRNAMGKLRRDVLRARFAAD</sequence>
<dbReference type="Gene3D" id="3.30.300.30">
    <property type="match status" value="1"/>
</dbReference>
<dbReference type="Pfam" id="PF00501">
    <property type="entry name" value="AMP-binding"/>
    <property type="match status" value="1"/>
</dbReference>
<feature type="domain" description="AMP-dependent synthetase/ligase" evidence="2">
    <location>
        <begin position="2"/>
        <end position="330"/>
    </location>
</feature>
<comment type="similarity">
    <text evidence="1">Belongs to the ATP-dependent AMP-binding enzyme family.</text>
</comment>
<dbReference type="Gene3D" id="3.40.50.12780">
    <property type="entry name" value="N-terminal domain of ligase-like"/>
    <property type="match status" value="1"/>
</dbReference>
<dbReference type="InterPro" id="IPR000873">
    <property type="entry name" value="AMP-dep_synth/lig_dom"/>
</dbReference>
<evidence type="ECO:0000256" key="1">
    <source>
        <dbReference type="ARBA" id="ARBA00006432"/>
    </source>
</evidence>
<proteinExistence type="inferred from homology"/>
<evidence type="ECO:0000313" key="5">
    <source>
        <dbReference type="Proteomes" id="UP001208938"/>
    </source>
</evidence>
<gene>
    <name evidence="4" type="ORF">OKW52_01175</name>
</gene>
<dbReference type="PANTHER" id="PTHR43201">
    <property type="entry name" value="ACYL-COA SYNTHETASE"/>
    <property type="match status" value="1"/>
</dbReference>
<organism evidence="4 5">
    <name type="scientific">Pararhodobacter zhoushanensis</name>
    <dbReference type="NCBI Taxonomy" id="2479545"/>
    <lineage>
        <taxon>Bacteria</taxon>
        <taxon>Pseudomonadati</taxon>
        <taxon>Pseudomonadota</taxon>
        <taxon>Alphaproteobacteria</taxon>
        <taxon>Rhodobacterales</taxon>
        <taxon>Paracoccaceae</taxon>
        <taxon>Pararhodobacter</taxon>
    </lineage>
</organism>
<dbReference type="Proteomes" id="UP001208938">
    <property type="component" value="Unassembled WGS sequence"/>
</dbReference>
<dbReference type="EMBL" id="JAPDFL010000001">
    <property type="protein sequence ID" value="MCW1930916.1"/>
    <property type="molecule type" value="Genomic_DNA"/>
</dbReference>
<name>A0ABT3GTP7_9RHOB</name>
<comment type="caution">
    <text evidence="4">The sequence shown here is derived from an EMBL/GenBank/DDBJ whole genome shotgun (WGS) entry which is preliminary data.</text>
</comment>